<dbReference type="AlphaFoldDB" id="A0A4D6H957"/>
<sequence length="168" mass="17528">MTTRSDTYDRFADKAAAYDVELTRTEVESLPETISDMLETPAVGAPLPWDGCSLPESVTTDPTPAQLNAAVSGVTAASLAVADYGSLVLEATPGGAEPASLFVDEHVAVLREQDIVPDMAAAFKWFGDRFRETRGSAIIATGPSATADMGALVKGAHGPKTVHVVVIP</sequence>
<dbReference type="STRING" id="1457250.GCA_000755225_02805"/>
<name>A0A4D6H957_9EURY</name>
<reference evidence="2 3" key="1">
    <citation type="journal article" date="2019" name="Nat. Commun.">
        <title>A new type of DNA phosphorothioation-based antiviral system in archaea.</title>
        <authorList>
            <person name="Xiong L."/>
            <person name="Liu S."/>
            <person name="Chen S."/>
            <person name="Xiao Y."/>
            <person name="Zhu B."/>
            <person name="Gao Y."/>
            <person name="Zhang Y."/>
            <person name="Chen B."/>
            <person name="Luo J."/>
            <person name="Deng Z."/>
            <person name="Chen X."/>
            <person name="Wang L."/>
            <person name="Chen S."/>
        </authorList>
    </citation>
    <scope>NUCLEOTIDE SEQUENCE [LARGE SCALE GENOMIC DNA]</scope>
    <source>
        <strain evidence="2 3">CBA1105</strain>
    </source>
</reference>
<dbReference type="InterPro" id="IPR003741">
    <property type="entry name" value="LUD_dom"/>
</dbReference>
<dbReference type="InterPro" id="IPR037171">
    <property type="entry name" value="NagB/RpiA_transferase-like"/>
</dbReference>
<dbReference type="Proteomes" id="UP000296706">
    <property type="component" value="Chromosome"/>
</dbReference>
<dbReference type="SUPFAM" id="SSF100950">
    <property type="entry name" value="NagB/RpiA/CoA transferase-like"/>
    <property type="match status" value="1"/>
</dbReference>
<dbReference type="GeneID" id="39846708"/>
<evidence type="ECO:0000259" key="1">
    <source>
        <dbReference type="Pfam" id="PF02589"/>
    </source>
</evidence>
<dbReference type="RefSeq" id="WP_049993618.1">
    <property type="nucleotide sequence ID" value="NZ_CP031310.1"/>
</dbReference>
<gene>
    <name evidence="2" type="ORF">DV733_02540</name>
</gene>
<proteinExistence type="predicted"/>
<feature type="domain" description="LUD" evidence="1">
    <location>
        <begin position="66"/>
        <end position="167"/>
    </location>
</feature>
<dbReference type="OrthoDB" id="199019at2157"/>
<evidence type="ECO:0000313" key="3">
    <source>
        <dbReference type="Proteomes" id="UP000296706"/>
    </source>
</evidence>
<accession>A0A4D6H957</accession>
<keyword evidence="3" id="KW-1185">Reference proteome</keyword>
<dbReference type="PANTHER" id="PTHR43682">
    <property type="entry name" value="LACTATE UTILIZATION PROTEIN C"/>
    <property type="match status" value="1"/>
</dbReference>
<evidence type="ECO:0000313" key="2">
    <source>
        <dbReference type="EMBL" id="QCC50175.1"/>
    </source>
</evidence>
<dbReference type="PANTHER" id="PTHR43682:SF1">
    <property type="entry name" value="LACTATE UTILIZATION PROTEIN C"/>
    <property type="match status" value="1"/>
</dbReference>
<protein>
    <recommendedName>
        <fullName evidence="1">LUD domain-containing protein</fullName>
    </recommendedName>
</protein>
<dbReference type="Gene3D" id="3.40.50.10420">
    <property type="entry name" value="NagB/RpiA/CoA transferase-like"/>
    <property type="match status" value="1"/>
</dbReference>
<dbReference type="Pfam" id="PF02589">
    <property type="entry name" value="LUD_dom"/>
    <property type="match status" value="1"/>
</dbReference>
<dbReference type="EMBL" id="CP031310">
    <property type="protein sequence ID" value="QCC50175.1"/>
    <property type="molecule type" value="Genomic_DNA"/>
</dbReference>
<dbReference type="KEGG" id="hsn:DV733_02540"/>
<organism evidence="2 3">
    <name type="scientific">Halapricum salinum</name>
    <dbReference type="NCBI Taxonomy" id="1457250"/>
    <lineage>
        <taxon>Archaea</taxon>
        <taxon>Methanobacteriati</taxon>
        <taxon>Methanobacteriota</taxon>
        <taxon>Stenosarchaea group</taxon>
        <taxon>Halobacteria</taxon>
        <taxon>Halobacteriales</taxon>
        <taxon>Haloarculaceae</taxon>
        <taxon>Halapricum</taxon>
    </lineage>
</organism>
<dbReference type="InterPro" id="IPR024185">
    <property type="entry name" value="FTHF_cligase-like_sf"/>
</dbReference>